<dbReference type="InterPro" id="IPR028098">
    <property type="entry name" value="Glyco_trans_4-like_N"/>
</dbReference>
<sequence>MRVGLVCPYTWEVPGGVQLHVAELAEALIGLGHDVSVITPSDDEAPLPPYAVSGGKAIPVPYNGSVARLAFGFLAAARVRRWLREGAFDIVHVHEPAAPSLSLLACWAADAPLVATFHTANPRSRAMSASAAALQTALEKISGRIAVSEAARTTLVEHLGGDAVLIPNGVPVAKYAQSEPLPGWPGRLDGRLGGAERGGVIGFLGRMDEQRKGLPVLLRAFGTLARRRPGLRLLLVGPGPSDVLAKVDKGLRERITVLGKVSEADKVRAYHSVDVFCAPNLGGESFGMVLTEAMAAGAAILASDIAAFRSVLRDGEAGELFRVGDPDALVRGAERMLDEPALRERLSAGARAAVRAYDWTTVAADVAAVYQTVLPAARPSEPGRLAPASPPGLG</sequence>
<evidence type="ECO:0000313" key="5">
    <source>
        <dbReference type="Proteomes" id="UP000237846"/>
    </source>
</evidence>
<gene>
    <name evidence="4" type="ORF">CLV72_10866</name>
</gene>
<dbReference type="EMBL" id="PVZC01000008">
    <property type="protein sequence ID" value="PRX96062.1"/>
    <property type="molecule type" value="Genomic_DNA"/>
</dbReference>
<name>A0A2T0PX05_9ACTN</name>
<accession>A0A2T0PX05</accession>
<organism evidence="4 5">
    <name type="scientific">Allonocardiopsis opalescens</name>
    <dbReference type="NCBI Taxonomy" id="1144618"/>
    <lineage>
        <taxon>Bacteria</taxon>
        <taxon>Bacillati</taxon>
        <taxon>Actinomycetota</taxon>
        <taxon>Actinomycetes</taxon>
        <taxon>Streptosporangiales</taxon>
        <taxon>Allonocardiopsis</taxon>
    </lineage>
</organism>
<dbReference type="GO" id="GO:1901137">
    <property type="term" value="P:carbohydrate derivative biosynthetic process"/>
    <property type="evidence" value="ECO:0007669"/>
    <property type="project" value="UniProtKB-ARBA"/>
</dbReference>
<keyword evidence="1 4" id="KW-0328">Glycosyltransferase</keyword>
<dbReference type="PANTHER" id="PTHR45947:SF3">
    <property type="entry name" value="SULFOQUINOVOSYL TRANSFERASE SQD2"/>
    <property type="match status" value="1"/>
</dbReference>
<dbReference type="Pfam" id="PF13692">
    <property type="entry name" value="Glyco_trans_1_4"/>
    <property type="match status" value="1"/>
</dbReference>
<dbReference type="RefSeq" id="WP_106250663.1">
    <property type="nucleotide sequence ID" value="NZ_PVZC01000008.1"/>
</dbReference>
<evidence type="ECO:0000313" key="4">
    <source>
        <dbReference type="EMBL" id="PRX96062.1"/>
    </source>
</evidence>
<dbReference type="OrthoDB" id="5240531at2"/>
<dbReference type="SUPFAM" id="SSF53756">
    <property type="entry name" value="UDP-Glycosyltransferase/glycogen phosphorylase"/>
    <property type="match status" value="1"/>
</dbReference>
<dbReference type="CDD" id="cd03801">
    <property type="entry name" value="GT4_PimA-like"/>
    <property type="match status" value="1"/>
</dbReference>
<keyword evidence="5" id="KW-1185">Reference proteome</keyword>
<evidence type="ECO:0000259" key="3">
    <source>
        <dbReference type="Pfam" id="PF13439"/>
    </source>
</evidence>
<protein>
    <submittedName>
        <fullName evidence="4">Phosphatidylinositol alpha-mannosyltransferase</fullName>
    </submittedName>
</protein>
<feature type="domain" description="Glycosyltransferase subfamily 4-like N-terminal" evidence="3">
    <location>
        <begin position="14"/>
        <end position="173"/>
    </location>
</feature>
<dbReference type="Pfam" id="PF13439">
    <property type="entry name" value="Glyco_transf_4"/>
    <property type="match status" value="1"/>
</dbReference>
<keyword evidence="2 4" id="KW-0808">Transferase</keyword>
<evidence type="ECO:0000256" key="1">
    <source>
        <dbReference type="ARBA" id="ARBA00022676"/>
    </source>
</evidence>
<dbReference type="InterPro" id="IPR050194">
    <property type="entry name" value="Glycosyltransferase_grp1"/>
</dbReference>
<dbReference type="PANTHER" id="PTHR45947">
    <property type="entry name" value="SULFOQUINOVOSYL TRANSFERASE SQD2"/>
    <property type="match status" value="1"/>
</dbReference>
<dbReference type="AlphaFoldDB" id="A0A2T0PX05"/>
<proteinExistence type="predicted"/>
<dbReference type="Proteomes" id="UP000237846">
    <property type="component" value="Unassembled WGS sequence"/>
</dbReference>
<dbReference type="GO" id="GO:0016757">
    <property type="term" value="F:glycosyltransferase activity"/>
    <property type="evidence" value="ECO:0007669"/>
    <property type="project" value="UniProtKB-KW"/>
</dbReference>
<dbReference type="Gene3D" id="3.40.50.2000">
    <property type="entry name" value="Glycogen Phosphorylase B"/>
    <property type="match status" value="2"/>
</dbReference>
<evidence type="ECO:0000256" key="2">
    <source>
        <dbReference type="ARBA" id="ARBA00022679"/>
    </source>
</evidence>
<reference evidence="4 5" key="1">
    <citation type="submission" date="2018-03" db="EMBL/GenBank/DDBJ databases">
        <title>Genomic Encyclopedia of Archaeal and Bacterial Type Strains, Phase II (KMG-II): from individual species to whole genera.</title>
        <authorList>
            <person name="Goeker M."/>
        </authorList>
    </citation>
    <scope>NUCLEOTIDE SEQUENCE [LARGE SCALE GENOMIC DNA]</scope>
    <source>
        <strain evidence="4 5">DSM 45601</strain>
    </source>
</reference>
<comment type="caution">
    <text evidence="4">The sequence shown here is derived from an EMBL/GenBank/DDBJ whole genome shotgun (WGS) entry which is preliminary data.</text>
</comment>